<sequence length="525" mass="60211">MAFATLKAALCLYSHLPLGNLSGGNLKLYSTAARPGLRRKSWKNPLNELYRRISPVGDRRVSIVPILDQWVEEGRDVNKFSLTVMIKELRYYKRYDHALQISMWMTDKRYYELTSRDFAIRLDLIAKVHGIEEAESFFNNIPNQQRVLEVYGALLNSYAHVKDVVKAEATIKKMKDLGFTRSVLACNVLLNLYYQTENYDKVDILVHQMKEEGFKFDKFTYGIRFSSYAANSNIEAIDQTLTEMESDPESGCDWGVYAIAANAYTKLGLVEKALSLLKKCEEFLTTRKSDAAFNFILTQYAAIGKKEEVLRLWEIYRKQQKIYNKGYMSVITSLLKFDDIENAEKILEDWECKGLAHDIRIPNFVIGAYCRKGLLEKAETLFNRIQVNGPQPDALSWYFLATGYLLKNQTSKAVEYMKEAISVCGPGWRLSDKKDILAACLEYMRGHGDVEGAEKLVRLLRAKDLVSLDIHDRLLNWIKDKESGMLAIHALEEETLVGNGETIEVSEVEDDTRDIENTKDFFVKV</sequence>
<dbReference type="GO" id="GO:0003729">
    <property type="term" value="F:mRNA binding"/>
    <property type="evidence" value="ECO:0007669"/>
    <property type="project" value="UniProtKB-ARBA"/>
</dbReference>
<evidence type="ECO:0000256" key="3">
    <source>
        <dbReference type="PROSITE-ProRule" id="PRU00708"/>
    </source>
</evidence>
<name>A0AAD7VHR4_QUISA</name>
<proteinExistence type="inferred from homology"/>
<dbReference type="PANTHER" id="PTHR45717">
    <property type="entry name" value="OS12G0527900 PROTEIN"/>
    <property type="match status" value="1"/>
</dbReference>
<reference evidence="4" key="1">
    <citation type="journal article" date="2023" name="Science">
        <title>Elucidation of the pathway for biosynthesis of saponin adjuvants from the soapbark tree.</title>
        <authorList>
            <person name="Reed J."/>
            <person name="Orme A."/>
            <person name="El-Demerdash A."/>
            <person name="Owen C."/>
            <person name="Martin L.B.B."/>
            <person name="Misra R.C."/>
            <person name="Kikuchi S."/>
            <person name="Rejzek M."/>
            <person name="Martin A.C."/>
            <person name="Harkess A."/>
            <person name="Leebens-Mack J."/>
            <person name="Louveau T."/>
            <person name="Stephenson M.J."/>
            <person name="Osbourn A."/>
        </authorList>
    </citation>
    <scope>NUCLEOTIDE SEQUENCE</scope>
    <source>
        <strain evidence="4">S10</strain>
    </source>
</reference>
<dbReference type="PROSITE" id="PS51375">
    <property type="entry name" value="PPR"/>
    <property type="match status" value="1"/>
</dbReference>
<dbReference type="AlphaFoldDB" id="A0AAD7VHR4"/>
<comment type="caution">
    <text evidence="4">The sequence shown here is derived from an EMBL/GenBank/DDBJ whole genome shotgun (WGS) entry which is preliminary data.</text>
</comment>
<protein>
    <submittedName>
        <fullName evidence="4">Pentatricopeptide repeat-containing protein</fullName>
    </submittedName>
</protein>
<dbReference type="EMBL" id="JARAOO010000003">
    <property type="protein sequence ID" value="KAJ7975940.1"/>
    <property type="molecule type" value="Genomic_DNA"/>
</dbReference>
<gene>
    <name evidence="4" type="ORF">O6P43_005777</name>
</gene>
<evidence type="ECO:0000313" key="5">
    <source>
        <dbReference type="Proteomes" id="UP001163823"/>
    </source>
</evidence>
<dbReference type="Proteomes" id="UP001163823">
    <property type="component" value="Chromosome 3"/>
</dbReference>
<dbReference type="InterPro" id="IPR011990">
    <property type="entry name" value="TPR-like_helical_dom_sf"/>
</dbReference>
<feature type="repeat" description="PPR" evidence="3">
    <location>
        <begin position="358"/>
        <end position="392"/>
    </location>
</feature>
<evidence type="ECO:0000256" key="2">
    <source>
        <dbReference type="ARBA" id="ARBA00022737"/>
    </source>
</evidence>
<keyword evidence="5" id="KW-1185">Reference proteome</keyword>
<keyword evidence="2" id="KW-0677">Repeat</keyword>
<dbReference type="KEGG" id="qsa:O6P43_005777"/>
<accession>A0AAD7VHR4</accession>
<organism evidence="4 5">
    <name type="scientific">Quillaja saponaria</name>
    <name type="common">Soap bark tree</name>
    <dbReference type="NCBI Taxonomy" id="32244"/>
    <lineage>
        <taxon>Eukaryota</taxon>
        <taxon>Viridiplantae</taxon>
        <taxon>Streptophyta</taxon>
        <taxon>Embryophyta</taxon>
        <taxon>Tracheophyta</taxon>
        <taxon>Spermatophyta</taxon>
        <taxon>Magnoliopsida</taxon>
        <taxon>eudicotyledons</taxon>
        <taxon>Gunneridae</taxon>
        <taxon>Pentapetalae</taxon>
        <taxon>rosids</taxon>
        <taxon>fabids</taxon>
        <taxon>Fabales</taxon>
        <taxon>Quillajaceae</taxon>
        <taxon>Quillaja</taxon>
    </lineage>
</organism>
<dbReference type="InterPro" id="IPR002885">
    <property type="entry name" value="PPR_rpt"/>
</dbReference>
<dbReference type="NCBIfam" id="TIGR00756">
    <property type="entry name" value="PPR"/>
    <property type="match status" value="2"/>
</dbReference>
<dbReference type="SUPFAM" id="SSF48452">
    <property type="entry name" value="TPR-like"/>
    <property type="match status" value="1"/>
</dbReference>
<dbReference type="PANTHER" id="PTHR45717:SF28">
    <property type="entry name" value="PENTACOTRIPEPTIDE-REPEAT REGION OF PRORP DOMAIN-CONTAINING PROTEIN"/>
    <property type="match status" value="1"/>
</dbReference>
<dbReference type="Pfam" id="PF01535">
    <property type="entry name" value="PPR"/>
    <property type="match status" value="4"/>
</dbReference>
<dbReference type="GO" id="GO:0005739">
    <property type="term" value="C:mitochondrion"/>
    <property type="evidence" value="ECO:0007669"/>
    <property type="project" value="TreeGrafter"/>
</dbReference>
<evidence type="ECO:0000256" key="1">
    <source>
        <dbReference type="ARBA" id="ARBA00007626"/>
    </source>
</evidence>
<evidence type="ECO:0000313" key="4">
    <source>
        <dbReference type="EMBL" id="KAJ7975940.1"/>
    </source>
</evidence>
<comment type="similarity">
    <text evidence="1">Belongs to the PPR family. P subfamily.</text>
</comment>
<dbReference type="Gene3D" id="1.25.40.10">
    <property type="entry name" value="Tetratricopeptide repeat domain"/>
    <property type="match status" value="2"/>
</dbReference>